<keyword evidence="2" id="KW-0233">DNA recombination</keyword>
<dbReference type="InterPro" id="IPR050639">
    <property type="entry name" value="SSR_resolvase"/>
</dbReference>
<organism evidence="3">
    <name type="scientific">Carnobacterium maltaromaticum</name>
    <name type="common">Carnobacterium piscicola</name>
    <dbReference type="NCBI Taxonomy" id="2751"/>
    <lineage>
        <taxon>Bacteria</taxon>
        <taxon>Bacillati</taxon>
        <taxon>Bacillota</taxon>
        <taxon>Bacilli</taxon>
        <taxon>Lactobacillales</taxon>
        <taxon>Carnobacteriaceae</taxon>
        <taxon>Carnobacterium</taxon>
    </lineage>
</organism>
<dbReference type="RefSeq" id="WP_010051903.1">
    <property type="nucleotide sequence ID" value="NZ_CBCPHT010000008.1"/>
</dbReference>
<reference evidence="3" key="2">
    <citation type="submission" date="2015-04" db="EMBL/GenBank/DDBJ databases">
        <title>Carnobacterium maltaromaticum LMA28 plasmids.</title>
        <authorList>
            <person name="Cailliez-Grimal C."/>
            <person name="Iskandar C."/>
        </authorList>
    </citation>
    <scope>NUCLEOTIDE SEQUENCE [LARGE SCALE GENOMIC DNA]</scope>
    <source>
        <strain evidence="3">LMA28</strain>
        <plasmid evidence="3">megaplasmid</plasmid>
    </source>
</reference>
<dbReference type="PROSITE" id="PS51736">
    <property type="entry name" value="RECOMBINASES_3"/>
    <property type="match status" value="1"/>
</dbReference>
<keyword evidence="3" id="KW-0614">Plasmid</keyword>
<reference evidence="3" key="1">
    <citation type="submission" date="2015-04" db="EMBL/GenBank/DDBJ databases">
        <title>Carnobacterium maltaromaticum LMA28 complete chromosome sequence.</title>
        <authorList>
            <person name="Borges F."/>
            <person name="Cailliez-Grimal C."/>
        </authorList>
    </citation>
    <scope>NUCLEOTIDE SEQUENCE [LARGE SCALE GENOMIC DNA]</scope>
    <source>
        <strain evidence="3">LMA28</strain>
        <plasmid evidence="3">megaplasmid</plasmid>
    </source>
</reference>
<evidence type="ECO:0000313" key="3">
    <source>
        <dbReference type="EMBL" id="CRI06592.1"/>
    </source>
</evidence>
<dbReference type="Pfam" id="PF00239">
    <property type="entry name" value="Resolvase"/>
    <property type="match status" value="1"/>
</dbReference>
<sequence length="194" mass="22323">MIIGYARVSKDEQHLDRQLDQLKKYGVEKIIKEKYTGTKKSRPGIEELLKIIRTNDTVVVESISRLGRNTLDILTLLQHLEKEKVEFISLKENMDTSTPTGKAMLQMMSVIAELERNLLAERVKEGITASRRRGVNIGRPKIPQEKLNLAMRMYDSGDYSIKEILESTTISQGTLYREINKMKLKKIEDIKNES</sequence>
<dbReference type="SMART" id="SM00857">
    <property type="entry name" value="Resolvase"/>
    <property type="match status" value="1"/>
</dbReference>
<evidence type="ECO:0000256" key="1">
    <source>
        <dbReference type="ARBA" id="ARBA00023125"/>
    </source>
</evidence>
<geneLocation type="plasmid" evidence="3">
    <name>megaplasmid</name>
</geneLocation>
<dbReference type="InterPro" id="IPR006120">
    <property type="entry name" value="Resolvase_HTH_dom"/>
</dbReference>
<accession>A0A1Z5AWZ3</accession>
<dbReference type="AlphaFoldDB" id="A0A1Z5AWZ3"/>
<dbReference type="PANTHER" id="PTHR30461:SF2">
    <property type="entry name" value="SERINE RECOMBINASE PINE-RELATED"/>
    <property type="match status" value="1"/>
</dbReference>
<dbReference type="InterPro" id="IPR006119">
    <property type="entry name" value="Resolv_N"/>
</dbReference>
<dbReference type="GO" id="GO:0003677">
    <property type="term" value="F:DNA binding"/>
    <property type="evidence" value="ECO:0007669"/>
    <property type="project" value="UniProtKB-KW"/>
</dbReference>
<dbReference type="Gene3D" id="1.10.10.60">
    <property type="entry name" value="Homeodomain-like"/>
    <property type="match status" value="1"/>
</dbReference>
<dbReference type="Pfam" id="PF02796">
    <property type="entry name" value="HTH_7"/>
    <property type="match status" value="1"/>
</dbReference>
<dbReference type="InterPro" id="IPR036162">
    <property type="entry name" value="Resolvase-like_N_sf"/>
</dbReference>
<name>A0A1Z5AWZ3_CARML</name>
<proteinExistence type="predicted"/>
<evidence type="ECO:0000256" key="2">
    <source>
        <dbReference type="ARBA" id="ARBA00023172"/>
    </source>
</evidence>
<protein>
    <submittedName>
        <fullName evidence="3">Uncharacterized protein</fullName>
    </submittedName>
</protein>
<dbReference type="CDD" id="cd03768">
    <property type="entry name" value="SR_ResInv"/>
    <property type="match status" value="1"/>
</dbReference>
<keyword evidence="1" id="KW-0238">DNA-binding</keyword>
<dbReference type="Gene3D" id="3.40.50.1390">
    <property type="entry name" value="Resolvase, N-terminal catalytic domain"/>
    <property type="match status" value="1"/>
</dbReference>
<gene>
    <name evidence="3" type="ORF">BN424_mp0050</name>
</gene>
<dbReference type="GO" id="GO:0000150">
    <property type="term" value="F:DNA strand exchange activity"/>
    <property type="evidence" value="ECO:0007669"/>
    <property type="project" value="InterPro"/>
</dbReference>
<dbReference type="SUPFAM" id="SSF53041">
    <property type="entry name" value="Resolvase-like"/>
    <property type="match status" value="1"/>
</dbReference>
<dbReference type="EMBL" id="LN846931">
    <property type="protein sequence ID" value="CRI06592.1"/>
    <property type="molecule type" value="Genomic_DNA"/>
</dbReference>
<dbReference type="PANTHER" id="PTHR30461">
    <property type="entry name" value="DNA-INVERTASE FROM LAMBDOID PROPHAGE"/>
    <property type="match status" value="1"/>
</dbReference>